<proteinExistence type="inferred from homology"/>
<dbReference type="AlphaFoldDB" id="A0A2T1E2A3"/>
<keyword evidence="5 7" id="KW-0269">Exonuclease</keyword>
<dbReference type="InterPro" id="IPR029052">
    <property type="entry name" value="Metallo-depent_PP-like"/>
</dbReference>
<keyword evidence="8" id="KW-1185">Reference proteome</keyword>
<gene>
    <name evidence="7" type="ORF">C7B82_18855</name>
</gene>
<dbReference type="InterPro" id="IPR041796">
    <property type="entry name" value="Mre11_N"/>
</dbReference>
<accession>A0A2T1E2A3</accession>
<name>A0A2T1E2A3_9CYAN</name>
<evidence type="ECO:0000313" key="8">
    <source>
        <dbReference type="Proteomes" id="UP000239576"/>
    </source>
</evidence>
<evidence type="ECO:0000256" key="1">
    <source>
        <dbReference type="ARBA" id="ARBA00010555"/>
    </source>
</evidence>
<evidence type="ECO:0000256" key="2">
    <source>
        <dbReference type="ARBA" id="ARBA00013365"/>
    </source>
</evidence>
<dbReference type="PANTHER" id="PTHR30337">
    <property type="entry name" value="COMPONENT OF ATP-DEPENDENT DSDNA EXONUCLEASE"/>
    <property type="match status" value="1"/>
</dbReference>
<dbReference type="InterPro" id="IPR050535">
    <property type="entry name" value="DNA_Repair-Maintenance_Comp"/>
</dbReference>
<dbReference type="Gene3D" id="3.60.21.10">
    <property type="match status" value="1"/>
</dbReference>
<evidence type="ECO:0000256" key="3">
    <source>
        <dbReference type="ARBA" id="ARBA00022722"/>
    </source>
</evidence>
<keyword evidence="3" id="KW-0540">Nuclease</keyword>
<dbReference type="Pfam" id="PF00149">
    <property type="entry name" value="Metallophos"/>
    <property type="match status" value="1"/>
</dbReference>
<dbReference type="GO" id="GO:0004527">
    <property type="term" value="F:exonuclease activity"/>
    <property type="evidence" value="ECO:0007669"/>
    <property type="project" value="UniProtKB-KW"/>
</dbReference>
<protein>
    <recommendedName>
        <fullName evidence="2">Nuclease SbcCD subunit D</fullName>
    </recommendedName>
</protein>
<sequence length="419" mass="47436">MPRFLHVSDIHLGFDRYDSKERTLDFYRAFRDALHKYAIAPQVDFVIIAGDLFEHRNIQPNILNQAQLCLQDLQEAGIPVLAIEGNHDNTPYGTKTSWLRYLSDWGLLKLLEPSTPNTGNALYEPWDEETRRGGYIDLACGVRVLGSYWYGASAPNAIASLAEAIKTLPPPPAHTVMLFHHGLEGQIARYQGALRYNDLLPLKEAGVDYLALGHIHKNYTMEGWIFNPGSVEANNVEESQFDRGVYLVEMDAAGIRADLKRDYTQRSIVRLKVTARGQESQEELEETAIATVQQAIQSGKIQIAAAPIVELRIEGQVGFDRLELDTHKLQQQLQELTGALIFLLRYNVDTVEYATHITEEASRFQVEREVFMDLLVAHNTYKKQAPELAQGLIDLKNQHMQGLSETDLYQFVQSLLQED</sequence>
<dbReference type="CDD" id="cd00840">
    <property type="entry name" value="MPP_Mre11_N"/>
    <property type="match status" value="1"/>
</dbReference>
<dbReference type="EMBL" id="PVWK01000100">
    <property type="protein sequence ID" value="PSB26754.1"/>
    <property type="molecule type" value="Genomic_DNA"/>
</dbReference>
<reference evidence="7 8" key="2">
    <citation type="submission" date="2018-03" db="EMBL/GenBank/DDBJ databases">
        <title>The ancient ancestry and fast evolution of plastids.</title>
        <authorList>
            <person name="Moore K.R."/>
            <person name="Magnabosco C."/>
            <person name="Momper L."/>
            <person name="Gold D.A."/>
            <person name="Bosak T."/>
            <person name="Fournier G.P."/>
        </authorList>
    </citation>
    <scope>NUCLEOTIDE SEQUENCE [LARGE SCALE GENOMIC DNA]</scope>
    <source>
        <strain evidence="7 8">ULC18</strain>
    </source>
</reference>
<keyword evidence="4" id="KW-0378">Hydrolase</keyword>
<dbReference type="SUPFAM" id="SSF56300">
    <property type="entry name" value="Metallo-dependent phosphatases"/>
    <property type="match status" value="1"/>
</dbReference>
<organism evidence="7 8">
    <name type="scientific">Stenomitos frigidus ULC18</name>
    <dbReference type="NCBI Taxonomy" id="2107698"/>
    <lineage>
        <taxon>Bacteria</taxon>
        <taxon>Bacillati</taxon>
        <taxon>Cyanobacteriota</taxon>
        <taxon>Cyanophyceae</taxon>
        <taxon>Leptolyngbyales</taxon>
        <taxon>Leptolyngbyaceae</taxon>
        <taxon>Stenomitos</taxon>
    </lineage>
</organism>
<evidence type="ECO:0000256" key="4">
    <source>
        <dbReference type="ARBA" id="ARBA00022801"/>
    </source>
</evidence>
<evidence type="ECO:0000313" key="7">
    <source>
        <dbReference type="EMBL" id="PSB26754.1"/>
    </source>
</evidence>
<feature type="domain" description="Calcineurin-like phosphoesterase" evidence="6">
    <location>
        <begin position="3"/>
        <end position="217"/>
    </location>
</feature>
<dbReference type="PANTHER" id="PTHR30337:SF0">
    <property type="entry name" value="NUCLEASE SBCCD SUBUNIT D"/>
    <property type="match status" value="1"/>
</dbReference>
<dbReference type="OrthoDB" id="9773856at2"/>
<evidence type="ECO:0000256" key="5">
    <source>
        <dbReference type="ARBA" id="ARBA00022839"/>
    </source>
</evidence>
<comment type="caution">
    <text evidence="7">The sequence shown here is derived from an EMBL/GenBank/DDBJ whole genome shotgun (WGS) entry which is preliminary data.</text>
</comment>
<reference evidence="8" key="1">
    <citation type="submission" date="2018-02" db="EMBL/GenBank/DDBJ databases">
        <authorList>
            <person name="Moore K."/>
            <person name="Momper L."/>
        </authorList>
    </citation>
    <scope>NUCLEOTIDE SEQUENCE [LARGE SCALE GENOMIC DNA]</scope>
    <source>
        <strain evidence="8">ULC18</strain>
    </source>
</reference>
<evidence type="ECO:0000259" key="6">
    <source>
        <dbReference type="Pfam" id="PF00149"/>
    </source>
</evidence>
<dbReference type="RefSeq" id="WP_106257841.1">
    <property type="nucleotide sequence ID" value="NZ_CAWNSW010000070.1"/>
</dbReference>
<dbReference type="InterPro" id="IPR004843">
    <property type="entry name" value="Calcineurin-like_PHP"/>
</dbReference>
<dbReference type="Proteomes" id="UP000239576">
    <property type="component" value="Unassembled WGS sequence"/>
</dbReference>
<comment type="similarity">
    <text evidence="1">Belongs to the SbcD family.</text>
</comment>